<dbReference type="GO" id="GO:0005886">
    <property type="term" value="C:plasma membrane"/>
    <property type="evidence" value="ECO:0007669"/>
    <property type="project" value="UniProtKB-SubCell"/>
</dbReference>
<reference evidence="6 7" key="1">
    <citation type="submission" date="2019-04" db="EMBL/GenBank/DDBJ databases">
        <title>Vagococcus sp. nov., isolated from faeces of yaks (Bos grunniens).</title>
        <authorList>
            <person name="Ge Y."/>
        </authorList>
    </citation>
    <scope>NUCLEOTIDE SEQUENCE [LARGE SCALE GENOMIC DNA]</scope>
    <source>
        <strain evidence="6 7">MN-17</strain>
    </source>
</reference>
<dbReference type="InterPro" id="IPR003740">
    <property type="entry name" value="YitT"/>
</dbReference>
<dbReference type="Pfam" id="PF02588">
    <property type="entry name" value="YitT_membrane"/>
    <property type="match status" value="1"/>
</dbReference>
<gene>
    <name evidence="6" type="ORF">FA707_08260</name>
</gene>
<keyword evidence="4" id="KW-1133">Transmembrane helix</keyword>
<dbReference type="PANTHER" id="PTHR33545">
    <property type="entry name" value="UPF0750 MEMBRANE PROTEIN YITT-RELATED"/>
    <property type="match status" value="1"/>
</dbReference>
<evidence type="ECO:0000313" key="7">
    <source>
        <dbReference type="Proteomes" id="UP000298615"/>
    </source>
</evidence>
<dbReference type="EMBL" id="CP039712">
    <property type="protein sequence ID" value="QCI86959.1"/>
    <property type="molecule type" value="Genomic_DNA"/>
</dbReference>
<organism evidence="6 7">
    <name type="scientific">Vagococcus zengguangii</name>
    <dbReference type="NCBI Taxonomy" id="2571750"/>
    <lineage>
        <taxon>Bacteria</taxon>
        <taxon>Bacillati</taxon>
        <taxon>Bacillota</taxon>
        <taxon>Bacilli</taxon>
        <taxon>Lactobacillales</taxon>
        <taxon>Enterococcaceae</taxon>
        <taxon>Vagococcus</taxon>
    </lineage>
</organism>
<dbReference type="InterPro" id="IPR019264">
    <property type="entry name" value="DUF2179"/>
</dbReference>
<dbReference type="InterPro" id="IPR051461">
    <property type="entry name" value="UPF0750_membrane"/>
</dbReference>
<dbReference type="RefSeq" id="WP_136953781.1">
    <property type="nucleotide sequence ID" value="NZ_CP039712.1"/>
</dbReference>
<dbReference type="Pfam" id="PF10035">
    <property type="entry name" value="DUF2179"/>
    <property type="match status" value="1"/>
</dbReference>
<keyword evidence="3" id="KW-0812">Transmembrane</keyword>
<evidence type="ECO:0000256" key="2">
    <source>
        <dbReference type="ARBA" id="ARBA00022475"/>
    </source>
</evidence>
<evidence type="ECO:0000256" key="4">
    <source>
        <dbReference type="ARBA" id="ARBA00022989"/>
    </source>
</evidence>
<dbReference type="Proteomes" id="UP000298615">
    <property type="component" value="Chromosome"/>
</dbReference>
<dbReference type="AlphaFoldDB" id="A0A4D7CS47"/>
<keyword evidence="5" id="KW-0472">Membrane</keyword>
<dbReference type="InterPro" id="IPR015867">
    <property type="entry name" value="N-reg_PII/ATP_PRibTrfase_C"/>
</dbReference>
<evidence type="ECO:0000256" key="1">
    <source>
        <dbReference type="ARBA" id="ARBA00004651"/>
    </source>
</evidence>
<evidence type="ECO:0000256" key="3">
    <source>
        <dbReference type="ARBA" id="ARBA00022692"/>
    </source>
</evidence>
<dbReference type="OrthoDB" id="2417289at2"/>
<protein>
    <submittedName>
        <fullName evidence="6">YitT family protein</fullName>
    </submittedName>
</protein>
<dbReference type="PANTHER" id="PTHR33545:SF5">
    <property type="entry name" value="UPF0750 MEMBRANE PROTEIN YITT"/>
    <property type="match status" value="1"/>
</dbReference>
<sequence length="292" mass="31951">MRKESFLTQSNHEYLKKVSIAVVVALMSSIALNVFWHPGGIYASGVTGIGQIIDTLLEKLFGINLPFSVIYYGLNVPLFIISWCMLSKKFTIFTVMVVSFTAIALNFVPATPLTTDPLLCSVFGGAINGFGVGLGLKNGVSTGGLDIIALAIRRKTGKSVGSVAIVFNVMIALIAGALFGWRYGFYSVLSFFISGKVMDATYTKQQKMQVMIITKHPQEIIDALRKEMRRGVTIIDGAKGAYDGQQQTMLFTVITAFEMHTLEDVMKETDPKAFVSISEKVRILGNFYDPGL</sequence>
<evidence type="ECO:0000256" key="5">
    <source>
        <dbReference type="ARBA" id="ARBA00023136"/>
    </source>
</evidence>
<dbReference type="CDD" id="cd16380">
    <property type="entry name" value="YitT_C"/>
    <property type="match status" value="1"/>
</dbReference>
<name>A0A4D7CS47_9ENTE</name>
<dbReference type="PIRSF" id="PIRSF006483">
    <property type="entry name" value="Membrane_protein_YitT"/>
    <property type="match status" value="1"/>
</dbReference>
<evidence type="ECO:0000313" key="6">
    <source>
        <dbReference type="EMBL" id="QCI86959.1"/>
    </source>
</evidence>
<dbReference type="Gene3D" id="3.30.70.120">
    <property type="match status" value="1"/>
</dbReference>
<keyword evidence="2" id="KW-1003">Cell membrane</keyword>
<dbReference type="KEGG" id="vao:FA707_08260"/>
<proteinExistence type="predicted"/>
<comment type="subcellular location">
    <subcellularLocation>
        <location evidence="1">Cell membrane</location>
        <topology evidence="1">Multi-pass membrane protein</topology>
    </subcellularLocation>
</comment>
<accession>A0A4D7CS47</accession>
<keyword evidence="7" id="KW-1185">Reference proteome</keyword>